<evidence type="ECO:0000256" key="1">
    <source>
        <dbReference type="ARBA" id="ARBA00022553"/>
    </source>
</evidence>
<dbReference type="PANTHER" id="PTHR44591">
    <property type="entry name" value="STRESS RESPONSE REGULATOR PROTEIN 1"/>
    <property type="match status" value="1"/>
</dbReference>
<keyword evidence="1 2" id="KW-0597">Phosphoprotein</keyword>
<dbReference type="PROSITE" id="PS50110">
    <property type="entry name" value="RESPONSE_REGULATORY"/>
    <property type="match status" value="1"/>
</dbReference>
<dbReference type="SUPFAM" id="SSF52172">
    <property type="entry name" value="CheY-like"/>
    <property type="match status" value="1"/>
</dbReference>
<keyword evidence="5" id="KW-1185">Reference proteome</keyword>
<proteinExistence type="predicted"/>
<protein>
    <submittedName>
        <fullName evidence="4">Response regulator receiver protein</fullName>
    </submittedName>
</protein>
<feature type="modified residue" description="4-aspartylphosphate" evidence="2">
    <location>
        <position position="52"/>
    </location>
</feature>
<reference evidence="4 5" key="1">
    <citation type="journal article" date="2009" name="Appl. Environ. Microbiol.">
        <title>Genomic analysis of 'Elusimicrobium minutum,' the first cultivated representative of the phylum 'Elusimicrobia' (formerly termite group 1).</title>
        <authorList>
            <person name="Herlemann D.P.R."/>
            <person name="Geissinger O."/>
            <person name="Ikeda-Ohtsubo W."/>
            <person name="Kunin V."/>
            <person name="Sun H."/>
            <person name="Lapidus A."/>
            <person name="Hugenholtz P."/>
            <person name="Brune A."/>
        </authorList>
    </citation>
    <scope>NUCLEOTIDE SEQUENCE [LARGE SCALE GENOMIC DNA]</scope>
    <source>
        <strain evidence="4 5">Pei191</strain>
    </source>
</reference>
<dbReference type="AlphaFoldDB" id="B2KAM3"/>
<dbReference type="Gene3D" id="3.40.50.2300">
    <property type="match status" value="1"/>
</dbReference>
<dbReference type="OrthoDB" id="9801101at2"/>
<dbReference type="InterPro" id="IPR050595">
    <property type="entry name" value="Bact_response_regulator"/>
</dbReference>
<name>B2KAM3_ELUMP</name>
<evidence type="ECO:0000313" key="4">
    <source>
        <dbReference type="EMBL" id="ACC97569.1"/>
    </source>
</evidence>
<dbReference type="KEGG" id="emi:Emin_0001"/>
<dbReference type="Proteomes" id="UP000001029">
    <property type="component" value="Chromosome"/>
</dbReference>
<dbReference type="HOGENOM" id="CLU_000445_69_17_0"/>
<evidence type="ECO:0000259" key="3">
    <source>
        <dbReference type="PROSITE" id="PS50110"/>
    </source>
</evidence>
<evidence type="ECO:0000313" key="5">
    <source>
        <dbReference type="Proteomes" id="UP000001029"/>
    </source>
</evidence>
<dbReference type="GO" id="GO:0000160">
    <property type="term" value="P:phosphorelay signal transduction system"/>
    <property type="evidence" value="ECO:0007669"/>
    <property type="project" value="InterPro"/>
</dbReference>
<gene>
    <name evidence="4" type="ordered locus">Emin_0001</name>
</gene>
<dbReference type="STRING" id="445932.Emin_0001"/>
<dbReference type="InterPro" id="IPR001789">
    <property type="entry name" value="Sig_transdc_resp-reg_receiver"/>
</dbReference>
<organism evidence="4 5">
    <name type="scientific">Elusimicrobium minutum (strain Pei191)</name>
    <dbReference type="NCBI Taxonomy" id="445932"/>
    <lineage>
        <taxon>Bacteria</taxon>
        <taxon>Pseudomonadati</taxon>
        <taxon>Elusimicrobiota</taxon>
        <taxon>Elusimicrobia</taxon>
        <taxon>Elusimicrobiales</taxon>
        <taxon>Elusimicrobiaceae</taxon>
        <taxon>Elusimicrobium</taxon>
    </lineage>
</organism>
<dbReference type="SMART" id="SM00448">
    <property type="entry name" value="REC"/>
    <property type="match status" value="1"/>
</dbReference>
<dbReference type="EMBL" id="CP001055">
    <property type="protein sequence ID" value="ACC97569.1"/>
    <property type="molecule type" value="Genomic_DNA"/>
</dbReference>
<dbReference type="Pfam" id="PF00072">
    <property type="entry name" value="Response_reg"/>
    <property type="match status" value="1"/>
</dbReference>
<dbReference type="PANTHER" id="PTHR44591:SF3">
    <property type="entry name" value="RESPONSE REGULATORY DOMAIN-CONTAINING PROTEIN"/>
    <property type="match status" value="1"/>
</dbReference>
<evidence type="ECO:0000256" key="2">
    <source>
        <dbReference type="PROSITE-ProRule" id="PRU00169"/>
    </source>
</evidence>
<feature type="domain" description="Response regulatory" evidence="3">
    <location>
        <begin position="3"/>
        <end position="118"/>
    </location>
</feature>
<dbReference type="InterPro" id="IPR011006">
    <property type="entry name" value="CheY-like_superfamily"/>
</dbReference>
<dbReference type="RefSeq" id="WP_012414184.1">
    <property type="nucleotide sequence ID" value="NC_010644.1"/>
</dbReference>
<accession>B2KAM3</accession>
<sequence length="118" mass="13134">MKKIVIIEDEPSINEMLKMMVERLGHEALVCDNGREAFSFIKKHKPDLVILDVMLPGMDGTAIAKELGINEETASIPIIVTSALEESKSLFSGVSQVKDFIPKPFTITKLTETINKYI</sequence>